<dbReference type="Proteomes" id="UP000295598">
    <property type="component" value="Unassembled WGS sequence"/>
</dbReference>
<dbReference type="AlphaFoldDB" id="A0A4R4IXD4"/>
<accession>A0A4R4IXD4</accession>
<organism evidence="1 2">
    <name type="scientific">Photorhabdus khanii subsp. guanajuatensis</name>
    <dbReference type="NCBI Taxonomy" id="2100166"/>
    <lineage>
        <taxon>Bacteria</taxon>
        <taxon>Pseudomonadati</taxon>
        <taxon>Pseudomonadota</taxon>
        <taxon>Gammaproteobacteria</taxon>
        <taxon>Enterobacterales</taxon>
        <taxon>Morganellaceae</taxon>
        <taxon>Photorhabdus</taxon>
    </lineage>
</organism>
<dbReference type="RefSeq" id="WP_132356081.1">
    <property type="nucleotide sequence ID" value="NZ_CAWOJO010000059.1"/>
</dbReference>
<evidence type="ECO:0000313" key="2">
    <source>
        <dbReference type="Proteomes" id="UP000295598"/>
    </source>
</evidence>
<proteinExistence type="predicted"/>
<sequence>MTKENKELFNNVCELAKTVNHDDSAINSALYKTADSIEALQERSITVEEQFTTLKSKYYALIEAGEADEYFSFSPEIGFKTYTSYIEAMTTANEEINIYKSCADADNFNDINKICCGVITQKAMITNQDYTLQGINPDTLLKKIQSDAEDALIEKIGGLFDAATNINEKNAIGQSYCLLKYGVLPSLRDVIDVTKRDVIMSEHNKNVVTKLAFIAEKTRGPQIVREILEITGISKKCLAGALEYDVAKIRKHCKEYWNAPLGLEADYTGLHIEIIDKEIFIKDSQGRFYIEVLSHLDIVDAEKLLNKWISQIEQNRKE</sequence>
<evidence type="ECO:0000313" key="1">
    <source>
        <dbReference type="EMBL" id="TDB45637.1"/>
    </source>
</evidence>
<comment type="caution">
    <text evidence="1">The sequence shown here is derived from an EMBL/GenBank/DDBJ whole genome shotgun (WGS) entry which is preliminary data.</text>
</comment>
<protein>
    <submittedName>
        <fullName evidence="1">Uncharacterized protein</fullName>
    </submittedName>
</protein>
<dbReference type="EMBL" id="PUJY01000059">
    <property type="protein sequence ID" value="TDB45637.1"/>
    <property type="molecule type" value="Genomic_DNA"/>
</dbReference>
<gene>
    <name evidence="1" type="ORF">C5467_21450</name>
</gene>
<reference evidence="1 2" key="1">
    <citation type="journal article" date="2019" name="Int. J. Syst. Evol. Microbiol.">
        <title>Photorhabdus khanii subsp. guanajuatensis subsp. nov., isolated from Heterorhabditis atacamensis, and Photorhabdus luminescens subsp. mexicana subsp. nov., isolated from Heterorhabditis mexicana entomopathogenic nematodes.</title>
        <authorList>
            <person name="Machado R.A.R."/>
            <person name="Bruno P."/>
            <person name="Arce C.C.M."/>
            <person name="Liechti N."/>
            <person name="Kohler A."/>
            <person name="Bernal J."/>
            <person name="Bruggmann R."/>
            <person name="Turlings T.C.J."/>
        </authorList>
    </citation>
    <scope>NUCLEOTIDE SEQUENCE [LARGE SCALE GENOMIC DNA]</scope>
    <source>
        <strain evidence="1 2">MEX20-17</strain>
    </source>
</reference>
<name>A0A4R4IXD4_9GAMM</name>